<dbReference type="AlphaFoldDB" id="A0A382LZX1"/>
<sequence length="106" mass="12105">KELIERAKEFYQKDQEEIAKRIKDLGLDNELITHKGLTPGMLVTLGEQKILTLNDFADLSSDELTGTYDVVKGQRIKIKGYLEDFALSKKEADDLIMSARDKIFKN</sequence>
<dbReference type="Gene3D" id="1.10.150.20">
    <property type="entry name" value="5' to 3' exonuclease, C-terminal subdomain"/>
    <property type="match status" value="1"/>
</dbReference>
<reference evidence="1" key="1">
    <citation type="submission" date="2018-05" db="EMBL/GenBank/DDBJ databases">
        <authorList>
            <person name="Lanie J.A."/>
            <person name="Ng W.-L."/>
            <person name="Kazmierczak K.M."/>
            <person name="Andrzejewski T.M."/>
            <person name="Davidsen T.M."/>
            <person name="Wayne K.J."/>
            <person name="Tettelin H."/>
            <person name="Glass J.I."/>
            <person name="Rusch D."/>
            <person name="Podicherti R."/>
            <person name="Tsui H.-C.T."/>
            <person name="Winkler M.E."/>
        </authorList>
    </citation>
    <scope>NUCLEOTIDE SEQUENCE</scope>
</reference>
<evidence type="ECO:0000313" key="1">
    <source>
        <dbReference type="EMBL" id="SVC42120.1"/>
    </source>
</evidence>
<gene>
    <name evidence="1" type="ORF">METZ01_LOCUS294974</name>
</gene>
<feature type="non-terminal residue" evidence="1">
    <location>
        <position position="1"/>
    </location>
</feature>
<organism evidence="1">
    <name type="scientific">marine metagenome</name>
    <dbReference type="NCBI Taxonomy" id="408172"/>
    <lineage>
        <taxon>unclassified sequences</taxon>
        <taxon>metagenomes</taxon>
        <taxon>ecological metagenomes</taxon>
    </lineage>
</organism>
<proteinExistence type="predicted"/>
<accession>A0A382LZX1</accession>
<dbReference type="EMBL" id="UINC01090301">
    <property type="protein sequence ID" value="SVC42120.1"/>
    <property type="molecule type" value="Genomic_DNA"/>
</dbReference>
<protein>
    <submittedName>
        <fullName evidence="1">Uncharacterized protein</fullName>
    </submittedName>
</protein>
<name>A0A382LZX1_9ZZZZ</name>